<evidence type="ECO:0000256" key="1">
    <source>
        <dbReference type="ARBA" id="ARBA00004141"/>
    </source>
</evidence>
<evidence type="ECO:0000256" key="2">
    <source>
        <dbReference type="ARBA" id="ARBA00022448"/>
    </source>
</evidence>
<dbReference type="InterPro" id="IPR000595">
    <property type="entry name" value="cNMP-bd_dom"/>
</dbReference>
<dbReference type="SMART" id="SM00100">
    <property type="entry name" value="cNMP"/>
    <property type="match status" value="1"/>
</dbReference>
<dbReference type="PANTHER" id="PTHR45638">
    <property type="entry name" value="CYCLIC NUCLEOTIDE-GATED CATION CHANNEL SUBUNIT A"/>
    <property type="match status" value="1"/>
</dbReference>
<dbReference type="InterPro" id="IPR050866">
    <property type="entry name" value="CNG_cation_channel"/>
</dbReference>
<keyword evidence="7" id="KW-1071">Ligand-gated ion channel</keyword>
<dbReference type="InterPro" id="IPR014710">
    <property type="entry name" value="RmlC-like_jellyroll"/>
</dbReference>
<evidence type="ECO:0000256" key="8">
    <source>
        <dbReference type="ARBA" id="ARBA00023303"/>
    </source>
</evidence>
<dbReference type="STRING" id="1123029.SAMN02745172_02922"/>
<dbReference type="GO" id="GO:0016020">
    <property type="term" value="C:membrane"/>
    <property type="evidence" value="ECO:0007669"/>
    <property type="project" value="UniProtKB-SubCell"/>
</dbReference>
<dbReference type="Gene3D" id="2.60.120.10">
    <property type="entry name" value="Jelly Rolls"/>
    <property type="match status" value="1"/>
</dbReference>
<dbReference type="PROSITE" id="PS00889">
    <property type="entry name" value="CNMP_BINDING_2"/>
    <property type="match status" value="1"/>
</dbReference>
<keyword evidence="5" id="KW-0406">Ion transport</keyword>
<dbReference type="RefSeq" id="WP_073629885.1">
    <property type="nucleotide sequence ID" value="NZ_FRXO01000005.1"/>
</dbReference>
<name>A0A1M7ZN07_9HYPH</name>
<keyword evidence="3" id="KW-0812">Transmembrane</keyword>
<feature type="domain" description="Cyclic nucleotide-binding" evidence="9">
    <location>
        <begin position="15"/>
        <end position="117"/>
    </location>
</feature>
<keyword evidence="4" id="KW-1133">Transmembrane helix</keyword>
<organism evidence="10 11">
    <name type="scientific">Pseudoxanthobacter soli DSM 19599</name>
    <dbReference type="NCBI Taxonomy" id="1123029"/>
    <lineage>
        <taxon>Bacteria</taxon>
        <taxon>Pseudomonadati</taxon>
        <taxon>Pseudomonadota</taxon>
        <taxon>Alphaproteobacteria</taxon>
        <taxon>Hyphomicrobiales</taxon>
        <taxon>Segnochrobactraceae</taxon>
        <taxon>Pseudoxanthobacter</taxon>
    </lineage>
</organism>
<dbReference type="Pfam" id="PF00027">
    <property type="entry name" value="cNMP_binding"/>
    <property type="match status" value="1"/>
</dbReference>
<evidence type="ECO:0000256" key="7">
    <source>
        <dbReference type="ARBA" id="ARBA00023286"/>
    </source>
</evidence>
<sequence>MSLDIEVDALKRVPLFRGIDPAKLRLLAYISERIRFRQGERLCQQGERGETAYIILSGKADVVIRTGEGERAVAEVRQHDIVGEISILIDVPRTASVVAATDVTALAISKDNFLKMLTRFPEMGLEVMRVLAHRLERTTRDLAHVGRQS</sequence>
<dbReference type="PROSITE" id="PS50042">
    <property type="entry name" value="CNMP_BINDING_3"/>
    <property type="match status" value="1"/>
</dbReference>
<evidence type="ECO:0000256" key="6">
    <source>
        <dbReference type="ARBA" id="ARBA00023136"/>
    </source>
</evidence>
<dbReference type="InterPro" id="IPR018490">
    <property type="entry name" value="cNMP-bd_dom_sf"/>
</dbReference>
<keyword evidence="11" id="KW-1185">Reference proteome</keyword>
<dbReference type="PRINTS" id="PR00103">
    <property type="entry name" value="CAMPKINASE"/>
</dbReference>
<dbReference type="GO" id="GO:0005221">
    <property type="term" value="F:intracellularly cyclic nucleotide-activated monoatomic cation channel activity"/>
    <property type="evidence" value="ECO:0007669"/>
    <property type="project" value="InterPro"/>
</dbReference>
<evidence type="ECO:0000256" key="4">
    <source>
        <dbReference type="ARBA" id="ARBA00022989"/>
    </source>
</evidence>
<evidence type="ECO:0000259" key="9">
    <source>
        <dbReference type="PROSITE" id="PS50042"/>
    </source>
</evidence>
<evidence type="ECO:0000313" key="11">
    <source>
        <dbReference type="Proteomes" id="UP000186406"/>
    </source>
</evidence>
<evidence type="ECO:0000256" key="3">
    <source>
        <dbReference type="ARBA" id="ARBA00022692"/>
    </source>
</evidence>
<dbReference type="CDD" id="cd00038">
    <property type="entry name" value="CAP_ED"/>
    <property type="match status" value="1"/>
</dbReference>
<keyword evidence="8" id="KW-0407">Ion channel</keyword>
<dbReference type="AlphaFoldDB" id="A0A1M7ZN07"/>
<reference evidence="10 11" key="1">
    <citation type="submission" date="2016-12" db="EMBL/GenBank/DDBJ databases">
        <authorList>
            <person name="Song W.-J."/>
            <person name="Kurnit D.M."/>
        </authorList>
    </citation>
    <scope>NUCLEOTIDE SEQUENCE [LARGE SCALE GENOMIC DNA]</scope>
    <source>
        <strain evidence="10 11">DSM 19599</strain>
    </source>
</reference>
<dbReference type="Proteomes" id="UP000186406">
    <property type="component" value="Unassembled WGS sequence"/>
</dbReference>
<evidence type="ECO:0000313" key="10">
    <source>
        <dbReference type="EMBL" id="SHO66267.1"/>
    </source>
</evidence>
<dbReference type="GO" id="GO:0044877">
    <property type="term" value="F:protein-containing complex binding"/>
    <property type="evidence" value="ECO:0007669"/>
    <property type="project" value="TreeGrafter"/>
</dbReference>
<accession>A0A1M7ZN07</accession>
<keyword evidence="2" id="KW-0813">Transport</keyword>
<protein>
    <submittedName>
        <fullName evidence="10">Cyclic nucleotide-binding domain-containing protein</fullName>
    </submittedName>
</protein>
<dbReference type="OrthoDB" id="3525895at2"/>
<dbReference type="EMBL" id="FRXO01000005">
    <property type="protein sequence ID" value="SHO66267.1"/>
    <property type="molecule type" value="Genomic_DNA"/>
</dbReference>
<comment type="subcellular location">
    <subcellularLocation>
        <location evidence="1">Membrane</location>
        <topology evidence="1">Multi-pass membrane protein</topology>
    </subcellularLocation>
</comment>
<proteinExistence type="predicted"/>
<dbReference type="SUPFAM" id="SSF51206">
    <property type="entry name" value="cAMP-binding domain-like"/>
    <property type="match status" value="1"/>
</dbReference>
<keyword evidence="6" id="KW-0472">Membrane</keyword>
<dbReference type="PANTHER" id="PTHR45638:SF11">
    <property type="entry name" value="CYCLIC NUCLEOTIDE-GATED CATION CHANNEL SUBUNIT A"/>
    <property type="match status" value="1"/>
</dbReference>
<dbReference type="InterPro" id="IPR018488">
    <property type="entry name" value="cNMP-bd_CS"/>
</dbReference>
<evidence type="ECO:0000256" key="5">
    <source>
        <dbReference type="ARBA" id="ARBA00023065"/>
    </source>
</evidence>
<gene>
    <name evidence="10" type="ORF">SAMN02745172_02922</name>
</gene>